<evidence type="ECO:0000256" key="17">
    <source>
        <dbReference type="ARBA" id="ARBA00074488"/>
    </source>
</evidence>
<dbReference type="SMART" id="SM00408">
    <property type="entry name" value="IGc2"/>
    <property type="match status" value="5"/>
</dbReference>
<keyword evidence="9 19" id="KW-1133">Transmembrane helix</keyword>
<evidence type="ECO:0000256" key="14">
    <source>
        <dbReference type="ARBA" id="ARBA00023319"/>
    </source>
</evidence>
<dbReference type="SMART" id="SM00409">
    <property type="entry name" value="IG"/>
    <property type="match status" value="6"/>
</dbReference>
<feature type="region of interest" description="Disordered" evidence="18">
    <location>
        <begin position="791"/>
        <end position="817"/>
    </location>
</feature>
<dbReference type="InterPro" id="IPR007110">
    <property type="entry name" value="Ig-like_dom"/>
</dbReference>
<feature type="region of interest" description="Disordered" evidence="18">
    <location>
        <begin position="1255"/>
        <end position="1359"/>
    </location>
</feature>
<feature type="transmembrane region" description="Helical" evidence="19">
    <location>
        <begin position="98"/>
        <end position="116"/>
    </location>
</feature>
<dbReference type="FunFam" id="2.60.40.10:FF:000005">
    <property type="entry name" value="Neuronal cell adhesion molecule"/>
    <property type="match status" value="1"/>
</dbReference>
<dbReference type="SUPFAM" id="SSF49265">
    <property type="entry name" value="Fibronectin type III"/>
    <property type="match status" value="3"/>
</dbReference>
<keyword evidence="4" id="KW-1003">Cell membrane</keyword>
<evidence type="ECO:0000256" key="7">
    <source>
        <dbReference type="ARBA" id="ARBA00022737"/>
    </source>
</evidence>
<dbReference type="FunFam" id="2.60.40.10:FF:000057">
    <property type="entry name" value="neural cell adhesion molecule L1"/>
    <property type="match status" value="1"/>
</dbReference>
<evidence type="ECO:0000256" key="4">
    <source>
        <dbReference type="ARBA" id="ARBA00022475"/>
    </source>
</evidence>
<dbReference type="Proteomes" id="UP000515159">
    <property type="component" value="Chromosome 1"/>
</dbReference>
<comment type="subcellular location">
    <subcellularLocation>
        <location evidence="1">Cell membrane</location>
        <topology evidence="1">Single-pass type I membrane protein</topology>
    </subcellularLocation>
    <subcellularLocation>
        <location evidence="2">Cell projection</location>
        <location evidence="2">Growth cone</location>
    </subcellularLocation>
</comment>
<dbReference type="Pfam" id="PF07679">
    <property type="entry name" value="I-set"/>
    <property type="match status" value="2"/>
</dbReference>
<evidence type="ECO:0000256" key="11">
    <source>
        <dbReference type="ARBA" id="ARBA00023157"/>
    </source>
</evidence>
<evidence type="ECO:0000256" key="8">
    <source>
        <dbReference type="ARBA" id="ARBA00022889"/>
    </source>
</evidence>
<dbReference type="GO" id="GO:0007420">
    <property type="term" value="P:brain development"/>
    <property type="evidence" value="ECO:0007669"/>
    <property type="project" value="TreeGrafter"/>
</dbReference>
<feature type="domain" description="Ig-like" evidence="20">
    <location>
        <begin position="427"/>
        <end position="516"/>
    </location>
</feature>
<sequence length="1359" mass="152423">MWVCLERKQKEIPFALENTPCTSPSGFHALVGGLSSHRSTLKTPRRTCEHLHLHPFICKHIFCVCTDCSEISCLDCSSAATVLAGLIKVCTMAADPGFILLVTPLILLLCSSVQLIQIPKDYKMNNLTVPPTITEHSNETYVVYPNDDILLKCEGTGDPALMFRWTKDDEFFDPSKDHRIFTTPGSGTLSIPNTNGLMVKSFQGTWRCYASNKFGTAISSNIHLVAESTPKWQKEVIRPMTVEEGESVVLHCNPPNSTMSRRIIWMNSTLFHIVQDQRVSMGLNGNLYFANVLSQDSHPDYTCHAQFMAARTIILKEPIELRVKPTNSVKYRKPRFLMPPGSNSIYYALRGTVLHLECITEGLPTPDIEWVRLNGMMPLARVSYENFKKILRISDVMEEDDGEYQCMAKNTQGSVKHNYRVNVKAAPYWVKKPENNMYVPGETARLDCKVYGNPIPNITWRINGVPMKDLDPDPKRQIKDGTLKLISLQTEDTAVVQCEASNQHGTLLANAYVYVTKLPPQILTQDNMQYEAVEQMTVCMNCYAFGSPFPTIEWMRDQWTPVLEDDRYNVLTNGTLCITNAQKEYSGLYTCIATNDQDNATINAILDVKNATKILVPPKDTRVRIGDSAVFQCNVLFDSSFQESSMSWKKDGMEIQESDDSSKYFIEDSNLTISSVDNTDQGMYTCMAWTQLDSVEKSAVLIVVDRPGAPYDLELSDQQDHSVTLTWTPGNDNNSPIEDFIIEFEEDKFEPGTWHELTSVDGITHLAQLQLSPYVNYQFRVVAVNEFGRSEASPGSERFQTAEAAPERNPGWVKGEGTNPDNMIISWENMKGLDWNGHGFRYLVKWRLQGQAGEWHKKEVGQPPVIVQNTDIFVPYEIRVQALNDIGEGPEPKTIIGYSGEALPDMAPENVGIEVLNRSAIKVTWSPVPKKHIRGHLGGYKIYYEMEHRIGIHGKQELRSRRHIKHHVFIVRGDQHHATIQGLEPFSHYSLRVLVFNGKGEGPPSPAKPFQTPEGVPGEPAFLNLKLVSDTSLSLLWDVPRKPNGHITGYFLQYQPVNKTHAGVLTNINISDPHQRRWTLQDLDPKALYKFYLRALTAAGEGVPLIIEGSTVQEAEFPPVLNITFHSDDNSTLIQWTPREGQRSVEVQVRYLKKNRIAEDWQVSGSVNSTQNFYRLLKLEPGTNYRIQLMAWNHTDFMTFWEDEVTVRGIALPNNQGSFATEGWFIGLISAIVLLILILLILCFIKRSKGGKYSVKDKEDTQVDSEARPMKDETFGEYSDNEEKPFGGGDSSQPSLNGEIKPLGSDDSLADYGGSVDVQFNEDGSFIGQYSGKKEGGAGGNESSGAASPVNNTVVGALE</sequence>
<dbReference type="FunFam" id="2.60.40.10:FF:000658">
    <property type="entry name" value="Neural cell adhesion molecule L1"/>
    <property type="match status" value="1"/>
</dbReference>
<evidence type="ECO:0000256" key="6">
    <source>
        <dbReference type="ARBA" id="ARBA00022729"/>
    </source>
</evidence>
<comment type="function">
    <text evidence="15">Neural cell adhesion molecule involved in the dynamics of cell adhesion and in the generation of transmembrane signals at tyrosine kinase receptors. During brain development, critical in multiple processes, including neuronal migration, axonal growth and fasciculation, and synaptogenesis. In the mature brain, plays a role in the dynamics of neuronal structure and function, including synaptic plasticity.</text>
</comment>
<evidence type="ECO:0000256" key="18">
    <source>
        <dbReference type="SAM" id="MobiDB-lite"/>
    </source>
</evidence>
<organism evidence="22 23">
    <name type="scientific">Geotrypetes seraphini</name>
    <name type="common">Gaboon caecilian</name>
    <name type="synonym">Caecilia seraphini</name>
    <dbReference type="NCBI Taxonomy" id="260995"/>
    <lineage>
        <taxon>Eukaryota</taxon>
        <taxon>Metazoa</taxon>
        <taxon>Chordata</taxon>
        <taxon>Craniata</taxon>
        <taxon>Vertebrata</taxon>
        <taxon>Euteleostomi</taxon>
        <taxon>Amphibia</taxon>
        <taxon>Gymnophiona</taxon>
        <taxon>Geotrypetes</taxon>
    </lineage>
</organism>
<keyword evidence="8" id="KW-0130">Cell adhesion</keyword>
<feature type="domain" description="Ig-like" evidence="20">
    <location>
        <begin position="230"/>
        <end position="314"/>
    </location>
</feature>
<dbReference type="GO" id="GO:0030426">
    <property type="term" value="C:growth cone"/>
    <property type="evidence" value="ECO:0007669"/>
    <property type="project" value="UniProtKB-SubCell"/>
</dbReference>
<evidence type="ECO:0000259" key="20">
    <source>
        <dbReference type="PROSITE" id="PS50835"/>
    </source>
</evidence>
<dbReference type="InterPro" id="IPR003961">
    <property type="entry name" value="FN3_dom"/>
</dbReference>
<evidence type="ECO:0000313" key="23">
    <source>
        <dbReference type="RefSeq" id="XP_033776641.1"/>
    </source>
</evidence>
<evidence type="ECO:0000256" key="2">
    <source>
        <dbReference type="ARBA" id="ARBA00004624"/>
    </source>
</evidence>
<dbReference type="Pfam" id="PF13927">
    <property type="entry name" value="Ig_3"/>
    <property type="match status" value="3"/>
</dbReference>
<dbReference type="Pfam" id="PF00041">
    <property type="entry name" value="fn3"/>
    <property type="match status" value="3"/>
</dbReference>
<dbReference type="FunFam" id="2.60.40.10:FF:000367">
    <property type="entry name" value="Neural cell adhesion molecule L1-like protein"/>
    <property type="match status" value="1"/>
</dbReference>
<feature type="domain" description="Fibronectin type-III" evidence="21">
    <location>
        <begin position="1117"/>
        <end position="1214"/>
    </location>
</feature>
<evidence type="ECO:0000256" key="16">
    <source>
        <dbReference type="ARBA" id="ARBA00063896"/>
    </source>
</evidence>
<feature type="domain" description="Ig-like" evidence="20">
    <location>
        <begin position="334"/>
        <end position="422"/>
    </location>
</feature>
<dbReference type="PANTHER" id="PTHR44170">
    <property type="entry name" value="PROTEIN SIDEKICK"/>
    <property type="match status" value="1"/>
</dbReference>
<dbReference type="FunCoup" id="A0A6P8PM28">
    <property type="interactions" value="487"/>
</dbReference>
<dbReference type="GO" id="GO:0007411">
    <property type="term" value="P:axon guidance"/>
    <property type="evidence" value="ECO:0007669"/>
    <property type="project" value="TreeGrafter"/>
</dbReference>
<keyword evidence="12" id="KW-0325">Glycoprotein</keyword>
<feature type="domain" description="Ig-like" evidence="20">
    <location>
        <begin position="520"/>
        <end position="603"/>
    </location>
</feature>
<evidence type="ECO:0000256" key="5">
    <source>
        <dbReference type="ARBA" id="ARBA00022692"/>
    </source>
</evidence>
<evidence type="ECO:0000313" key="22">
    <source>
        <dbReference type="Proteomes" id="UP000515159"/>
    </source>
</evidence>
<keyword evidence="10 19" id="KW-0472">Membrane</keyword>
<evidence type="ECO:0000259" key="21">
    <source>
        <dbReference type="PROSITE" id="PS50853"/>
    </source>
</evidence>
<feature type="domain" description="Ig-like" evidence="20">
    <location>
        <begin position="612"/>
        <end position="702"/>
    </location>
</feature>
<gene>
    <name evidence="23" type="primary">L1CAM</name>
</gene>
<dbReference type="GO" id="GO:0098632">
    <property type="term" value="F:cell-cell adhesion mediator activity"/>
    <property type="evidence" value="ECO:0007669"/>
    <property type="project" value="TreeGrafter"/>
</dbReference>
<dbReference type="RefSeq" id="XP_033776641.1">
    <property type="nucleotide sequence ID" value="XM_033920750.1"/>
</dbReference>
<dbReference type="InterPro" id="IPR003599">
    <property type="entry name" value="Ig_sub"/>
</dbReference>
<evidence type="ECO:0000256" key="12">
    <source>
        <dbReference type="ARBA" id="ARBA00023180"/>
    </source>
</evidence>
<feature type="domain" description="Fibronectin type-III" evidence="21">
    <location>
        <begin position="806"/>
        <end position="902"/>
    </location>
</feature>
<accession>A0A6P8PM28</accession>
<dbReference type="GO" id="GO:0009986">
    <property type="term" value="C:cell surface"/>
    <property type="evidence" value="ECO:0007669"/>
    <property type="project" value="UniProtKB-ARBA"/>
</dbReference>
<feature type="compositionally biased region" description="Basic and acidic residues" evidence="18">
    <location>
        <begin position="1255"/>
        <end position="1274"/>
    </location>
</feature>
<keyword evidence="6" id="KW-0732">Signal</keyword>
<dbReference type="CTD" id="3897"/>
<evidence type="ECO:0000256" key="10">
    <source>
        <dbReference type="ARBA" id="ARBA00023136"/>
    </source>
</evidence>
<protein>
    <recommendedName>
        <fullName evidence="17">Neural cell adhesion molecule L1</fullName>
    </recommendedName>
</protein>
<dbReference type="GO" id="GO:0005886">
    <property type="term" value="C:plasma membrane"/>
    <property type="evidence" value="ECO:0007669"/>
    <property type="project" value="UniProtKB-SubCell"/>
</dbReference>
<dbReference type="FunFam" id="2.60.40.10:FF:000038">
    <property type="entry name" value="Neuronal cell adhesion molecule"/>
    <property type="match status" value="1"/>
</dbReference>
<evidence type="ECO:0000256" key="13">
    <source>
        <dbReference type="ARBA" id="ARBA00023273"/>
    </source>
</evidence>
<dbReference type="GeneID" id="117348523"/>
<name>A0A6P8PM28_GEOSA</name>
<feature type="transmembrane region" description="Helical" evidence="19">
    <location>
        <begin position="1224"/>
        <end position="1245"/>
    </location>
</feature>
<comment type="subunit">
    <text evidence="16">Interacts with SHTN1; the interaction occurs in axonal growth cones. Interacts with isoform 2 of BSG.</text>
</comment>
<feature type="compositionally biased region" description="Polar residues" evidence="18">
    <location>
        <begin position="1349"/>
        <end position="1359"/>
    </location>
</feature>
<feature type="domain" description="Fibronectin type-III" evidence="21">
    <location>
        <begin position="907"/>
        <end position="1015"/>
    </location>
</feature>
<reference evidence="23" key="1">
    <citation type="submission" date="2025-08" db="UniProtKB">
        <authorList>
            <consortium name="RefSeq"/>
        </authorList>
    </citation>
    <scope>IDENTIFICATION</scope>
</reference>
<dbReference type="InterPro" id="IPR013783">
    <property type="entry name" value="Ig-like_fold"/>
</dbReference>
<evidence type="ECO:0000256" key="3">
    <source>
        <dbReference type="ARBA" id="ARBA00008588"/>
    </source>
</evidence>
<keyword evidence="13" id="KW-0966">Cell projection</keyword>
<keyword evidence="14" id="KW-0393">Immunoglobulin domain</keyword>
<dbReference type="PANTHER" id="PTHR44170:SF44">
    <property type="entry name" value="L1 CELL ADHESION MOLECULE"/>
    <property type="match status" value="1"/>
</dbReference>
<dbReference type="CDD" id="cd00063">
    <property type="entry name" value="FN3"/>
    <property type="match status" value="5"/>
</dbReference>
<dbReference type="InterPro" id="IPR003598">
    <property type="entry name" value="Ig_sub2"/>
</dbReference>
<dbReference type="SUPFAM" id="SSF48726">
    <property type="entry name" value="Immunoglobulin"/>
    <property type="match status" value="6"/>
</dbReference>
<dbReference type="PROSITE" id="PS50853">
    <property type="entry name" value="FN3"/>
    <property type="match status" value="5"/>
</dbReference>
<dbReference type="SMART" id="SM00060">
    <property type="entry name" value="FN3"/>
    <property type="match status" value="5"/>
</dbReference>
<proteinExistence type="inferred from homology"/>
<dbReference type="InterPro" id="IPR013098">
    <property type="entry name" value="Ig_I-set"/>
</dbReference>
<dbReference type="Gene3D" id="2.60.40.10">
    <property type="entry name" value="Immunoglobulins"/>
    <property type="match status" value="11"/>
</dbReference>
<dbReference type="InterPro" id="IPR026966">
    <property type="entry name" value="Neurofascin/L1/NrCAM_C"/>
</dbReference>
<dbReference type="OrthoDB" id="6244967at2759"/>
<dbReference type="InParanoid" id="A0A6P8PM28"/>
<keyword evidence="22" id="KW-1185">Reference proteome</keyword>
<dbReference type="Pfam" id="PF13882">
    <property type="entry name" value="Bravo_FIGEY"/>
    <property type="match status" value="1"/>
</dbReference>
<dbReference type="FunFam" id="2.60.40.10:FF:000347">
    <property type="entry name" value="Neuronal cell adhesion molecule"/>
    <property type="match status" value="1"/>
</dbReference>
<evidence type="ECO:0000256" key="15">
    <source>
        <dbReference type="ARBA" id="ARBA00060042"/>
    </source>
</evidence>
<dbReference type="InterPro" id="IPR036116">
    <property type="entry name" value="FN3_sf"/>
</dbReference>
<keyword evidence="11" id="KW-1015">Disulfide bond</keyword>
<keyword evidence="5 19" id="KW-0812">Transmembrane</keyword>
<dbReference type="PROSITE" id="PS50835">
    <property type="entry name" value="IG_LIKE"/>
    <property type="match status" value="6"/>
</dbReference>
<dbReference type="FunFam" id="2.60.40.10:FF:000078">
    <property type="entry name" value="Neuronal cell adhesion molecule"/>
    <property type="match status" value="1"/>
</dbReference>
<dbReference type="InterPro" id="IPR036179">
    <property type="entry name" value="Ig-like_dom_sf"/>
</dbReference>
<comment type="similarity">
    <text evidence="3">Belongs to the immunoglobulin superfamily. L1/neurofascin/NgCAM family.</text>
</comment>
<feature type="domain" description="Ig-like" evidence="20">
    <location>
        <begin position="131"/>
        <end position="219"/>
    </location>
</feature>
<dbReference type="FunFam" id="2.60.40.10:FF:000028">
    <property type="entry name" value="Neuronal cell adhesion molecule"/>
    <property type="match status" value="1"/>
</dbReference>
<keyword evidence="7" id="KW-0677">Repeat</keyword>
<evidence type="ECO:0000256" key="9">
    <source>
        <dbReference type="ARBA" id="ARBA00022989"/>
    </source>
</evidence>
<evidence type="ECO:0000256" key="19">
    <source>
        <dbReference type="SAM" id="Phobius"/>
    </source>
</evidence>
<feature type="domain" description="Fibronectin type-III" evidence="21">
    <location>
        <begin position="709"/>
        <end position="804"/>
    </location>
</feature>
<dbReference type="KEGG" id="gsh:117348523"/>
<feature type="domain" description="Fibronectin type-III" evidence="21">
    <location>
        <begin position="1019"/>
        <end position="1115"/>
    </location>
</feature>
<evidence type="ECO:0000256" key="1">
    <source>
        <dbReference type="ARBA" id="ARBA00004251"/>
    </source>
</evidence>